<dbReference type="EMBL" id="WJXA01000013">
    <property type="protein sequence ID" value="KAF7119948.1"/>
    <property type="molecule type" value="Genomic_DNA"/>
</dbReference>
<comment type="subcellular location">
    <subcellularLocation>
        <location evidence="1">Nucleus</location>
    </subcellularLocation>
</comment>
<feature type="domain" description="JmjN" evidence="6">
    <location>
        <begin position="180"/>
        <end position="221"/>
    </location>
</feature>
<name>A0A834L3V5_RHOSS</name>
<feature type="compositionally biased region" description="Polar residues" evidence="5">
    <location>
        <begin position="143"/>
        <end position="157"/>
    </location>
</feature>
<dbReference type="PANTHER" id="PTHR10694">
    <property type="entry name" value="LYSINE-SPECIFIC DEMETHYLASE"/>
    <property type="match status" value="1"/>
</dbReference>
<reference evidence="8" key="1">
    <citation type="submission" date="2019-11" db="EMBL/GenBank/DDBJ databases">
        <authorList>
            <person name="Liu Y."/>
            <person name="Hou J."/>
            <person name="Li T.-Q."/>
            <person name="Guan C.-H."/>
            <person name="Wu X."/>
            <person name="Wu H.-Z."/>
            <person name="Ling F."/>
            <person name="Zhang R."/>
            <person name="Shi X.-G."/>
            <person name="Ren J.-P."/>
            <person name="Chen E.-F."/>
            <person name="Sun J.-M."/>
        </authorList>
    </citation>
    <scope>NUCLEOTIDE SEQUENCE</scope>
    <source>
        <strain evidence="8">Adult_tree_wgs_1</strain>
        <tissue evidence="8">Leaves</tissue>
    </source>
</reference>
<dbReference type="SMART" id="SM00545">
    <property type="entry name" value="JmjN"/>
    <property type="match status" value="1"/>
</dbReference>
<dbReference type="SMART" id="SM00541">
    <property type="entry name" value="FYRN"/>
    <property type="match status" value="1"/>
</dbReference>
<keyword evidence="2" id="KW-0560">Oxidoreductase</keyword>
<protein>
    <submittedName>
        <fullName evidence="8">Uncharacterized protein</fullName>
    </submittedName>
</protein>
<dbReference type="GO" id="GO:0005634">
    <property type="term" value="C:nucleus"/>
    <property type="evidence" value="ECO:0007669"/>
    <property type="project" value="UniProtKB-SubCell"/>
</dbReference>
<dbReference type="Pfam" id="PF02928">
    <property type="entry name" value="zf-C5HC2"/>
    <property type="match status" value="1"/>
</dbReference>
<feature type="compositionally biased region" description="Gly residues" evidence="5">
    <location>
        <begin position="91"/>
        <end position="102"/>
    </location>
</feature>
<organism evidence="8 9">
    <name type="scientific">Rhododendron simsii</name>
    <name type="common">Sims's rhododendron</name>
    <dbReference type="NCBI Taxonomy" id="118357"/>
    <lineage>
        <taxon>Eukaryota</taxon>
        <taxon>Viridiplantae</taxon>
        <taxon>Streptophyta</taxon>
        <taxon>Embryophyta</taxon>
        <taxon>Tracheophyta</taxon>
        <taxon>Spermatophyta</taxon>
        <taxon>Magnoliopsida</taxon>
        <taxon>eudicotyledons</taxon>
        <taxon>Gunneridae</taxon>
        <taxon>Pentapetalae</taxon>
        <taxon>asterids</taxon>
        <taxon>Ericales</taxon>
        <taxon>Ericaceae</taxon>
        <taxon>Ericoideae</taxon>
        <taxon>Rhodoreae</taxon>
        <taxon>Rhododendron</taxon>
    </lineage>
</organism>
<dbReference type="PROSITE" id="PS51184">
    <property type="entry name" value="JMJC"/>
    <property type="match status" value="1"/>
</dbReference>
<dbReference type="PROSITE" id="PS51542">
    <property type="entry name" value="FYRN"/>
    <property type="match status" value="1"/>
</dbReference>
<proteinExistence type="predicted"/>
<dbReference type="InterPro" id="IPR003347">
    <property type="entry name" value="JmjC_dom"/>
</dbReference>
<keyword evidence="4" id="KW-0539">Nucleus</keyword>
<feature type="region of interest" description="Disordered" evidence="5">
    <location>
        <begin position="245"/>
        <end position="289"/>
    </location>
</feature>
<evidence type="ECO:0000256" key="4">
    <source>
        <dbReference type="ARBA" id="ARBA00023242"/>
    </source>
</evidence>
<dbReference type="PANTHER" id="PTHR10694:SF105">
    <property type="entry name" value="LYSINE-SPECIFIC DEMETHYLASE JMJ14"/>
    <property type="match status" value="1"/>
</dbReference>
<sequence length="1184" mass="134396">MTTNTAHERRLQPERQRKVYRSTAECQENTKIVVHILGRKKIRSEGPRTAEPQTDTDRWRWRDLKKGRRRAAMAVVAWRRVAGGRRWPSGPGEGSPEGGEGRSGALQEIPGLRSEVLGLGRNRVDCGELTEVAEGGTEDHSSKNMQKNDNSLESSGSLRGRKISARWNPNEACRPVIDEALIFYPTLEEFEDTLGYINKIRPKAEAYGICRIVPPPSWIPPCRLKEKSIWEHAKFSTRVQQVDLLQNREPMRKKRGRKRKRGRPSKIGNSRRRPNSEASESTTTSDSDEKFGFQSGLDFTLEEFQQYASHFKDCYFGVEDVIEDLTINEIKQKKGWEPSVQEIEGEYWRIVEKPTDEVEVYYGADLETGSFGSGFPKASSLLSKEESDQYTVSGWNLNNFPRLPGSVLCFERCEISGVLVPWLYVGMCFSSFCWHVEDHHLYSLNYLHWGDPKIWYGVPGSHACELENAMKKHLPDLFKEQPDLLRELVTQLSPSILKDEGVPVYRVVQHSGEFVLTFPRAYHSGFNCGFNCAEAVNVAPIDWLEHGQTAVELYSQQRRKTSVSHDKLLLASAREAICVLSELSVLKEETPRSLIWKSVCGKDGILTKAVKKRVLMEEERIRLLPTDLQFLKMEGDYDTNDERECFSCFYDLHLSAVCCKCSPDRFACLKHANLICSCESASRFVLVRFLMDELKLLLEALEGKLDALKAWVLVGLESVSEYKKDIIYTSGTKFIKQSEHLSCSPKTKDIEIKDPCSSSCFMVSSDVAPLDVKQGIFNLCESGNMVCERDGEDPVITNEDHVKEKCSFDLNLDLYDEEGTDGSDSCGSQVLSNKDHPSCSREAGFSWPSDVKKLFGMDLFDSPQSSVPLNCLLKDECVQRSDRNRLTCSVQKLRFCVDPLNYGTLVLGKLWCSKQAIFPLGFRSRVKFYDVLNPNKMSSYVSEISDAGLLGPWFKWIGSFDNESPFVLPMLLKQLGSFSYDWDRAVTILIIVTLEGCPSESFANISAEKCWDMVLQRLNQEIVTQRDLGKQGMPPLQPPESINGLEMFGFLSPPIIQAIEALDPNHQSEEYWNHKRSIDVIPEVPTSSGDDNYPFRSTQSPAAENQTRLFGFLLKQREQDLSLVGSSNKLTIHEESQSVIRGLLKKANPEELKTVYRFLCSESRSPEWRAFLTTLTEEMQRNCK</sequence>
<dbReference type="SMART" id="SM00542">
    <property type="entry name" value="FYRC"/>
    <property type="match status" value="1"/>
</dbReference>
<comment type="caution">
    <text evidence="8">The sequence shown here is derived from an EMBL/GenBank/DDBJ whole genome shotgun (WGS) entry which is preliminary data.</text>
</comment>
<dbReference type="InterPro" id="IPR003888">
    <property type="entry name" value="FYrich_N"/>
</dbReference>
<dbReference type="GO" id="GO:0034647">
    <property type="term" value="F:histone H3K4me/H3K4me2/H3K4me3 demethylase activity"/>
    <property type="evidence" value="ECO:0007669"/>
    <property type="project" value="TreeGrafter"/>
</dbReference>
<keyword evidence="9" id="KW-1185">Reference proteome</keyword>
<dbReference type="Pfam" id="PF05965">
    <property type="entry name" value="FYRC"/>
    <property type="match status" value="1"/>
</dbReference>
<dbReference type="Pfam" id="PF02375">
    <property type="entry name" value="JmjN"/>
    <property type="match status" value="1"/>
</dbReference>
<feature type="region of interest" description="Disordered" evidence="5">
    <location>
        <begin position="1"/>
        <end position="20"/>
    </location>
</feature>
<evidence type="ECO:0000256" key="5">
    <source>
        <dbReference type="SAM" id="MobiDB-lite"/>
    </source>
</evidence>
<evidence type="ECO:0000313" key="8">
    <source>
        <dbReference type="EMBL" id="KAF7119948.1"/>
    </source>
</evidence>
<dbReference type="InterPro" id="IPR003349">
    <property type="entry name" value="JmjN"/>
</dbReference>
<feature type="compositionally biased region" description="Basic and acidic residues" evidence="5">
    <location>
        <begin position="1"/>
        <end position="17"/>
    </location>
</feature>
<dbReference type="PROSITE" id="PS51543">
    <property type="entry name" value="FYRC"/>
    <property type="match status" value="1"/>
</dbReference>
<dbReference type="InterPro" id="IPR003889">
    <property type="entry name" value="FYrich_C"/>
</dbReference>
<feature type="compositionally biased region" description="Low complexity" evidence="5">
    <location>
        <begin position="276"/>
        <end position="285"/>
    </location>
</feature>
<dbReference type="SUPFAM" id="SSF51197">
    <property type="entry name" value="Clavaminate synthase-like"/>
    <property type="match status" value="1"/>
</dbReference>
<feature type="region of interest" description="Disordered" evidence="5">
    <location>
        <begin position="132"/>
        <end position="158"/>
    </location>
</feature>
<feature type="compositionally biased region" description="Basic residues" evidence="5">
    <location>
        <begin position="251"/>
        <end position="273"/>
    </location>
</feature>
<dbReference type="Gene3D" id="3.30.160.360">
    <property type="match status" value="1"/>
</dbReference>
<dbReference type="GO" id="GO:0010468">
    <property type="term" value="P:regulation of gene expression"/>
    <property type="evidence" value="ECO:0007669"/>
    <property type="project" value="TreeGrafter"/>
</dbReference>
<dbReference type="AlphaFoldDB" id="A0A834L3V5"/>
<evidence type="ECO:0000256" key="3">
    <source>
        <dbReference type="ARBA" id="ARBA00023004"/>
    </source>
</evidence>
<evidence type="ECO:0000313" key="9">
    <source>
        <dbReference type="Proteomes" id="UP000626092"/>
    </source>
</evidence>
<feature type="domain" description="JmjC" evidence="7">
    <location>
        <begin position="389"/>
        <end position="555"/>
    </location>
</feature>
<keyword evidence="3" id="KW-0408">Iron</keyword>
<dbReference type="PROSITE" id="PS51183">
    <property type="entry name" value="JMJN"/>
    <property type="match status" value="1"/>
</dbReference>
<evidence type="ECO:0000256" key="2">
    <source>
        <dbReference type="ARBA" id="ARBA00023002"/>
    </source>
</evidence>
<feature type="region of interest" description="Disordered" evidence="5">
    <location>
        <begin position="84"/>
        <end position="105"/>
    </location>
</feature>
<evidence type="ECO:0000256" key="1">
    <source>
        <dbReference type="ARBA" id="ARBA00004123"/>
    </source>
</evidence>
<dbReference type="Pfam" id="PF05964">
    <property type="entry name" value="FYRN"/>
    <property type="match status" value="1"/>
</dbReference>
<dbReference type="OrthoDB" id="1678912at2759"/>
<dbReference type="Pfam" id="PF02373">
    <property type="entry name" value="JmjC"/>
    <property type="match status" value="1"/>
</dbReference>
<dbReference type="Gene3D" id="2.60.120.650">
    <property type="entry name" value="Cupin"/>
    <property type="match status" value="1"/>
</dbReference>
<accession>A0A834L3V5</accession>
<evidence type="ECO:0000259" key="7">
    <source>
        <dbReference type="PROSITE" id="PS51184"/>
    </source>
</evidence>
<dbReference type="Proteomes" id="UP000626092">
    <property type="component" value="Unassembled WGS sequence"/>
</dbReference>
<dbReference type="InterPro" id="IPR004198">
    <property type="entry name" value="Znf_C5HC2"/>
</dbReference>
<evidence type="ECO:0000259" key="6">
    <source>
        <dbReference type="PROSITE" id="PS51183"/>
    </source>
</evidence>
<gene>
    <name evidence="8" type="ORF">RHSIM_Rhsim13G0126600</name>
</gene>
<dbReference type="GO" id="GO:0000785">
    <property type="term" value="C:chromatin"/>
    <property type="evidence" value="ECO:0007669"/>
    <property type="project" value="TreeGrafter"/>
</dbReference>
<dbReference type="SMART" id="SM00558">
    <property type="entry name" value="JmjC"/>
    <property type="match status" value="1"/>
</dbReference>
<dbReference type="GO" id="GO:0048731">
    <property type="term" value="P:system development"/>
    <property type="evidence" value="ECO:0007669"/>
    <property type="project" value="UniProtKB-ARBA"/>
</dbReference>